<evidence type="ECO:0000256" key="2">
    <source>
        <dbReference type="ARBA" id="ARBA00022730"/>
    </source>
</evidence>
<accession>A0A838CP24</accession>
<dbReference type="EMBL" id="JACEFG010000001">
    <property type="protein sequence ID" value="MBA2173376.1"/>
    <property type="molecule type" value="Genomic_DNA"/>
</dbReference>
<comment type="similarity">
    <text evidence="1 8 9">Belongs to the bacterial ribosomal protein bL20 family.</text>
</comment>
<dbReference type="HAMAP" id="MF_00382">
    <property type="entry name" value="Ribosomal_bL20"/>
    <property type="match status" value="1"/>
</dbReference>
<evidence type="ECO:0000256" key="5">
    <source>
        <dbReference type="ARBA" id="ARBA00023274"/>
    </source>
</evidence>
<dbReference type="CDD" id="cd07026">
    <property type="entry name" value="Ribosomal_L20"/>
    <property type="match status" value="1"/>
</dbReference>
<keyword evidence="4 8" id="KW-0689">Ribosomal protein</keyword>
<organism evidence="10 11">
    <name type="scientific">Halobacillus locisalis</name>
    <dbReference type="NCBI Taxonomy" id="220753"/>
    <lineage>
        <taxon>Bacteria</taxon>
        <taxon>Bacillati</taxon>
        <taxon>Bacillota</taxon>
        <taxon>Bacilli</taxon>
        <taxon>Bacillales</taxon>
        <taxon>Bacillaceae</taxon>
        <taxon>Halobacillus</taxon>
    </lineage>
</organism>
<protein>
    <recommendedName>
        <fullName evidence="7 8">Large ribosomal subunit protein bL20</fullName>
    </recommendedName>
</protein>
<evidence type="ECO:0000256" key="3">
    <source>
        <dbReference type="ARBA" id="ARBA00022884"/>
    </source>
</evidence>
<dbReference type="AlphaFoldDB" id="A0A838CP24"/>
<dbReference type="GO" id="GO:0003735">
    <property type="term" value="F:structural constituent of ribosome"/>
    <property type="evidence" value="ECO:0007669"/>
    <property type="project" value="InterPro"/>
</dbReference>
<dbReference type="PROSITE" id="PS00937">
    <property type="entry name" value="RIBOSOMAL_L20"/>
    <property type="match status" value="1"/>
</dbReference>
<dbReference type="InterPro" id="IPR035566">
    <property type="entry name" value="Ribosomal_protein_bL20_C"/>
</dbReference>
<dbReference type="Proteomes" id="UP000571017">
    <property type="component" value="Unassembled WGS sequence"/>
</dbReference>
<evidence type="ECO:0000256" key="9">
    <source>
        <dbReference type="RuleBase" id="RU000560"/>
    </source>
</evidence>
<evidence type="ECO:0000256" key="7">
    <source>
        <dbReference type="ARBA" id="ARBA00035172"/>
    </source>
</evidence>
<evidence type="ECO:0000256" key="1">
    <source>
        <dbReference type="ARBA" id="ARBA00007698"/>
    </source>
</evidence>
<keyword evidence="5 8" id="KW-0687">Ribonucleoprotein</keyword>
<keyword evidence="11" id="KW-1185">Reference proteome</keyword>
<dbReference type="Gene3D" id="1.10.1900.20">
    <property type="entry name" value="Ribosomal protein L20"/>
    <property type="match status" value="1"/>
</dbReference>
<evidence type="ECO:0000256" key="6">
    <source>
        <dbReference type="ARBA" id="ARBA00024775"/>
    </source>
</evidence>
<dbReference type="InterPro" id="IPR005813">
    <property type="entry name" value="Ribosomal_bL20"/>
</dbReference>
<evidence type="ECO:0000313" key="11">
    <source>
        <dbReference type="Proteomes" id="UP000571017"/>
    </source>
</evidence>
<evidence type="ECO:0000256" key="8">
    <source>
        <dbReference type="HAMAP-Rule" id="MF_00382"/>
    </source>
</evidence>
<dbReference type="PRINTS" id="PR00062">
    <property type="entry name" value="RIBOSOMALL20"/>
</dbReference>
<dbReference type="GO" id="GO:0000027">
    <property type="term" value="P:ribosomal large subunit assembly"/>
    <property type="evidence" value="ECO:0007669"/>
    <property type="project" value="UniProtKB-UniRule"/>
</dbReference>
<sequence length="118" mass="13602">MPRVKGGTVTRKRRNRVLKLAKGYYGSKHALFKTAKQQVMKSGQYAYRDRRQKKRDFRRLWIARINAAARMNDLSYSRMMHGLKLAGIEMNRKMLADLAVNDQQGFASLAEQAKAALK</sequence>
<evidence type="ECO:0000313" key="10">
    <source>
        <dbReference type="EMBL" id="MBA2173376.1"/>
    </source>
</evidence>
<evidence type="ECO:0000256" key="4">
    <source>
        <dbReference type="ARBA" id="ARBA00022980"/>
    </source>
</evidence>
<dbReference type="GO" id="GO:1990904">
    <property type="term" value="C:ribonucleoprotein complex"/>
    <property type="evidence" value="ECO:0007669"/>
    <property type="project" value="UniProtKB-KW"/>
</dbReference>
<comment type="function">
    <text evidence="6 8 9">Binds directly to 23S ribosomal RNA and is necessary for the in vitro assembly process of the 50S ribosomal subunit. It is not involved in the protein synthesizing functions of that subunit.</text>
</comment>
<dbReference type="GO" id="GO:0019843">
    <property type="term" value="F:rRNA binding"/>
    <property type="evidence" value="ECO:0007669"/>
    <property type="project" value="UniProtKB-UniRule"/>
</dbReference>
<dbReference type="FunFam" id="1.10.1900.20:FF:000001">
    <property type="entry name" value="50S ribosomal protein L20"/>
    <property type="match status" value="1"/>
</dbReference>
<dbReference type="SUPFAM" id="SSF74731">
    <property type="entry name" value="Ribosomal protein L20"/>
    <property type="match status" value="1"/>
</dbReference>
<dbReference type="RefSeq" id="WP_181470446.1">
    <property type="nucleotide sequence ID" value="NZ_JACEFG010000001.1"/>
</dbReference>
<comment type="caution">
    <text evidence="10">The sequence shown here is derived from an EMBL/GenBank/DDBJ whole genome shotgun (WGS) entry which is preliminary data.</text>
</comment>
<dbReference type="NCBIfam" id="TIGR01032">
    <property type="entry name" value="rplT_bact"/>
    <property type="match status" value="1"/>
</dbReference>
<keyword evidence="3 8" id="KW-0694">RNA-binding</keyword>
<name>A0A838CP24_9BACI</name>
<dbReference type="InterPro" id="IPR049946">
    <property type="entry name" value="RIBOSOMAL_L20_CS"/>
</dbReference>
<dbReference type="Gene3D" id="6.10.160.10">
    <property type="match status" value="1"/>
</dbReference>
<dbReference type="Pfam" id="PF00453">
    <property type="entry name" value="Ribosomal_L20"/>
    <property type="match status" value="1"/>
</dbReference>
<dbReference type="GO" id="GO:0005840">
    <property type="term" value="C:ribosome"/>
    <property type="evidence" value="ECO:0007669"/>
    <property type="project" value="UniProtKB-KW"/>
</dbReference>
<gene>
    <name evidence="8 10" type="primary">rplT</name>
    <name evidence="10" type="ORF">H0266_00525</name>
</gene>
<proteinExistence type="inferred from homology"/>
<keyword evidence="2 8" id="KW-0699">rRNA-binding</keyword>
<dbReference type="PANTHER" id="PTHR10986">
    <property type="entry name" value="39S RIBOSOMAL PROTEIN L20"/>
    <property type="match status" value="1"/>
</dbReference>
<dbReference type="GO" id="GO:0006412">
    <property type="term" value="P:translation"/>
    <property type="evidence" value="ECO:0007669"/>
    <property type="project" value="InterPro"/>
</dbReference>
<reference evidence="10 11" key="1">
    <citation type="journal article" date="2004" name="Extremophiles">
        <title>Halobacillus locisalis sp. nov., a halophilic bacterium isolated from a marine solar saltern of the Yellow Sea in Korea.</title>
        <authorList>
            <person name="Yoon J.H."/>
            <person name="Kang K.H."/>
            <person name="Oh T.K."/>
            <person name="Park Y.H."/>
        </authorList>
    </citation>
    <scope>NUCLEOTIDE SEQUENCE [LARGE SCALE GENOMIC DNA]</scope>
    <source>
        <strain evidence="10 11">KCTC 3788</strain>
    </source>
</reference>